<reference evidence="1 2" key="2">
    <citation type="journal article" date="2022" name="Mol. Ecol. Resour.">
        <title>The genomes of chicory, endive, great burdock and yacon provide insights into Asteraceae paleo-polyploidization history and plant inulin production.</title>
        <authorList>
            <person name="Fan W."/>
            <person name="Wang S."/>
            <person name="Wang H."/>
            <person name="Wang A."/>
            <person name="Jiang F."/>
            <person name="Liu H."/>
            <person name="Zhao H."/>
            <person name="Xu D."/>
            <person name="Zhang Y."/>
        </authorList>
    </citation>
    <scope>NUCLEOTIDE SEQUENCE [LARGE SCALE GENOMIC DNA]</scope>
    <source>
        <strain evidence="2">cv. Yunnan</strain>
        <tissue evidence="1">Leaves</tissue>
    </source>
</reference>
<accession>A0ACB9CEA4</accession>
<dbReference type="EMBL" id="CM042038">
    <property type="protein sequence ID" value="KAI3732609.1"/>
    <property type="molecule type" value="Genomic_DNA"/>
</dbReference>
<evidence type="ECO:0000313" key="1">
    <source>
        <dbReference type="EMBL" id="KAI3732609.1"/>
    </source>
</evidence>
<protein>
    <submittedName>
        <fullName evidence="1">Uncharacterized protein</fullName>
    </submittedName>
</protein>
<proteinExistence type="predicted"/>
<keyword evidence="2" id="KW-1185">Reference proteome</keyword>
<evidence type="ECO:0000313" key="2">
    <source>
        <dbReference type="Proteomes" id="UP001056120"/>
    </source>
</evidence>
<dbReference type="Proteomes" id="UP001056120">
    <property type="component" value="Linkage Group LG21"/>
</dbReference>
<comment type="caution">
    <text evidence="1">The sequence shown here is derived from an EMBL/GenBank/DDBJ whole genome shotgun (WGS) entry which is preliminary data.</text>
</comment>
<name>A0ACB9CEA4_9ASTR</name>
<sequence>MQNVKMGKNKLKINIAMFSIDNLEGRGESREVKRPQNIHVEHRPRAAVDDSLYFGGKSYRDAVVKNSSVSREEKVIVLPSNVNACSDLHGGALVGRSSDFTSFRTLNSLLRDARFVGLDVQYIGGLSVLISFGSTEEATELLVKQGDWLPDCLVKLDPPVLEDDSRPDSQPKGISVRPDSQPKGISVENVTGVEAFPGGKIFERVGNKLSGEEGNLPSDSLNSRMWGAPKAFPIMMSSFVKLAARARKVRPKKQPRKDDPFDLDSLLGLDHSEESSPIQANDPSCIITPVPPSGPLDLNDFPHISINSSNIQRVASGVNGVEGHVVSSQARESSNHQA</sequence>
<organism evidence="1 2">
    <name type="scientific">Smallanthus sonchifolius</name>
    <dbReference type="NCBI Taxonomy" id="185202"/>
    <lineage>
        <taxon>Eukaryota</taxon>
        <taxon>Viridiplantae</taxon>
        <taxon>Streptophyta</taxon>
        <taxon>Embryophyta</taxon>
        <taxon>Tracheophyta</taxon>
        <taxon>Spermatophyta</taxon>
        <taxon>Magnoliopsida</taxon>
        <taxon>eudicotyledons</taxon>
        <taxon>Gunneridae</taxon>
        <taxon>Pentapetalae</taxon>
        <taxon>asterids</taxon>
        <taxon>campanulids</taxon>
        <taxon>Asterales</taxon>
        <taxon>Asteraceae</taxon>
        <taxon>Asteroideae</taxon>
        <taxon>Heliantheae alliance</taxon>
        <taxon>Millerieae</taxon>
        <taxon>Smallanthus</taxon>
    </lineage>
</organism>
<gene>
    <name evidence="1" type="ORF">L1987_63815</name>
</gene>
<reference evidence="2" key="1">
    <citation type="journal article" date="2022" name="Mol. Ecol. Resour.">
        <title>The genomes of chicory, endive, great burdock and yacon provide insights into Asteraceae palaeo-polyploidization history and plant inulin production.</title>
        <authorList>
            <person name="Fan W."/>
            <person name="Wang S."/>
            <person name="Wang H."/>
            <person name="Wang A."/>
            <person name="Jiang F."/>
            <person name="Liu H."/>
            <person name="Zhao H."/>
            <person name="Xu D."/>
            <person name="Zhang Y."/>
        </authorList>
    </citation>
    <scope>NUCLEOTIDE SEQUENCE [LARGE SCALE GENOMIC DNA]</scope>
    <source>
        <strain evidence="2">cv. Yunnan</strain>
    </source>
</reference>